<keyword evidence="3" id="KW-1185">Reference proteome</keyword>
<accession>A0ABQ2E3R9</accession>
<feature type="compositionally biased region" description="Gly residues" evidence="1">
    <location>
        <begin position="19"/>
        <end position="30"/>
    </location>
</feature>
<feature type="compositionally biased region" description="Low complexity" evidence="1">
    <location>
        <begin position="41"/>
        <end position="58"/>
    </location>
</feature>
<feature type="region of interest" description="Disordered" evidence="1">
    <location>
        <begin position="1"/>
        <end position="58"/>
    </location>
</feature>
<sequence>MAPGVDLALGGEDGDTVVQGGGDGGRGGINGEQEHTNSLRLPRAPLGPGTAARPPRRLLLTSPRIRTYERWIKVSRSSSGFVAGLTALAVAAVGFLAYQASANVPDDLASPKKPGTSASGAPAAKEKKKDAHPVPARSGTGQRVVYALAAKRVWLVGEAAGRKPRTFVVMPSTVNPPPGTYQVTSRSGQVTGSDGVDIEHVVRFADVEQVAIGFSAAVDGTMAKPDPNLRTGGVRMTPADGDAMWAFATIGSKIVVVP</sequence>
<reference evidence="3" key="1">
    <citation type="journal article" date="2019" name="Int. J. Syst. Evol. Microbiol.">
        <title>The Global Catalogue of Microorganisms (GCM) 10K type strain sequencing project: providing services to taxonomists for standard genome sequencing and annotation.</title>
        <authorList>
            <consortium name="The Broad Institute Genomics Platform"/>
            <consortium name="The Broad Institute Genome Sequencing Center for Infectious Disease"/>
            <person name="Wu L."/>
            <person name="Ma J."/>
        </authorList>
    </citation>
    <scope>NUCLEOTIDE SEQUENCE [LARGE SCALE GENOMIC DNA]</scope>
    <source>
        <strain evidence="3">CGMCC 4.7275</strain>
    </source>
</reference>
<organism evidence="2 3">
    <name type="scientific">Streptomyces camponoticapitis</name>
    <dbReference type="NCBI Taxonomy" id="1616125"/>
    <lineage>
        <taxon>Bacteria</taxon>
        <taxon>Bacillati</taxon>
        <taxon>Actinomycetota</taxon>
        <taxon>Actinomycetes</taxon>
        <taxon>Kitasatosporales</taxon>
        <taxon>Streptomycetaceae</taxon>
        <taxon>Streptomyces</taxon>
    </lineage>
</organism>
<evidence type="ECO:0000313" key="3">
    <source>
        <dbReference type="Proteomes" id="UP000660265"/>
    </source>
</evidence>
<feature type="region of interest" description="Disordered" evidence="1">
    <location>
        <begin position="105"/>
        <end position="138"/>
    </location>
</feature>
<proteinExistence type="predicted"/>
<evidence type="ECO:0008006" key="4">
    <source>
        <dbReference type="Google" id="ProtNLM"/>
    </source>
</evidence>
<protein>
    <recommendedName>
        <fullName evidence="4">L,D-transpeptidase</fullName>
    </recommendedName>
</protein>
<name>A0ABQ2E3R9_9ACTN</name>
<comment type="caution">
    <text evidence="2">The sequence shown here is derived from an EMBL/GenBank/DDBJ whole genome shotgun (WGS) entry which is preliminary data.</text>
</comment>
<dbReference type="Proteomes" id="UP000660265">
    <property type="component" value="Unassembled WGS sequence"/>
</dbReference>
<dbReference type="EMBL" id="BMMV01000007">
    <property type="protein sequence ID" value="GGJ93724.1"/>
    <property type="molecule type" value="Genomic_DNA"/>
</dbReference>
<evidence type="ECO:0000313" key="2">
    <source>
        <dbReference type="EMBL" id="GGJ93724.1"/>
    </source>
</evidence>
<gene>
    <name evidence="2" type="ORF">GCM10011583_26510</name>
</gene>
<evidence type="ECO:0000256" key="1">
    <source>
        <dbReference type="SAM" id="MobiDB-lite"/>
    </source>
</evidence>